<feature type="compositionally biased region" description="Gly residues" evidence="6">
    <location>
        <begin position="543"/>
        <end position="554"/>
    </location>
</feature>
<dbReference type="EMBL" id="JAOPKB010000002">
    <property type="protein sequence ID" value="MCU4972312.1"/>
    <property type="molecule type" value="Genomic_DNA"/>
</dbReference>
<dbReference type="SUPFAM" id="SSF52029">
    <property type="entry name" value="GroEL apical domain-like"/>
    <property type="match status" value="1"/>
</dbReference>
<evidence type="ECO:0000313" key="10">
    <source>
        <dbReference type="Proteomes" id="UP001321018"/>
    </source>
</evidence>
<evidence type="ECO:0000256" key="5">
    <source>
        <dbReference type="RuleBase" id="RU004187"/>
    </source>
</evidence>
<proteinExistence type="inferred from homology"/>
<dbReference type="InterPro" id="IPR017998">
    <property type="entry name" value="Chaperone_TCP-1"/>
</dbReference>
<name>A0AAP2YYB9_9EURY</name>
<evidence type="ECO:0000256" key="1">
    <source>
        <dbReference type="ARBA" id="ARBA00008020"/>
    </source>
</evidence>
<dbReference type="Gene3D" id="3.30.260.10">
    <property type="entry name" value="TCP-1-like chaperonin intermediate domain"/>
    <property type="match status" value="1"/>
</dbReference>
<dbReference type="InterPro" id="IPR027413">
    <property type="entry name" value="GROEL-like_equatorial_sf"/>
</dbReference>
<dbReference type="SUPFAM" id="SSF54849">
    <property type="entry name" value="GroEL-intermediate domain like"/>
    <property type="match status" value="1"/>
</dbReference>
<accession>A0AAP2YYB9</accession>
<dbReference type="InterPro" id="IPR054827">
    <property type="entry name" value="thermosome_alpha"/>
</dbReference>
<dbReference type="Gene3D" id="1.10.560.10">
    <property type="entry name" value="GroEL-like equatorial domain"/>
    <property type="match status" value="1"/>
</dbReference>
<dbReference type="GO" id="GO:0005524">
    <property type="term" value="F:ATP binding"/>
    <property type="evidence" value="ECO:0007669"/>
    <property type="project" value="UniProtKB-KW"/>
</dbReference>
<keyword evidence="4 5" id="KW-0143">Chaperone</keyword>
<evidence type="ECO:0000256" key="4">
    <source>
        <dbReference type="ARBA" id="ARBA00023186"/>
    </source>
</evidence>
<gene>
    <name evidence="7" type="primary">thsA</name>
    <name evidence="8" type="ORF">OB955_06125</name>
    <name evidence="7" type="ORF">OB960_07650</name>
</gene>
<dbReference type="GO" id="GO:0016887">
    <property type="term" value="F:ATP hydrolysis activity"/>
    <property type="evidence" value="ECO:0007669"/>
    <property type="project" value="InterPro"/>
</dbReference>
<feature type="region of interest" description="Disordered" evidence="6">
    <location>
        <begin position="1"/>
        <end position="24"/>
    </location>
</feature>
<reference evidence="7 9" key="1">
    <citation type="submission" date="2022-09" db="EMBL/GenBank/DDBJ databases">
        <title>Enrichment on poylsaccharides allowed isolation of novel metabolic and taxonomic groups of Haloarchaea.</title>
        <authorList>
            <person name="Sorokin D.Y."/>
            <person name="Elcheninov A.G."/>
            <person name="Khizhniak T.V."/>
            <person name="Kolganova T.V."/>
            <person name="Kublanov I.V."/>
        </authorList>
    </citation>
    <scope>NUCLEOTIDE SEQUENCE</scope>
    <source>
        <strain evidence="8 9">AArc-m2/3/4</strain>
        <strain evidence="7">AArc-xg1-1</strain>
    </source>
</reference>
<dbReference type="PROSITE" id="PS00751">
    <property type="entry name" value="TCP1_2"/>
    <property type="match status" value="1"/>
</dbReference>
<dbReference type="EMBL" id="JAOPKA010000003">
    <property type="protein sequence ID" value="MCU4741273.1"/>
    <property type="molecule type" value="Genomic_DNA"/>
</dbReference>
<sequence>MARQMRNGPLSVLSKESQRTAGDEARTMNISAARAVAETVRTTLGPRGMDKMLVDSSGNVVVTNDGVTLLEEMDITHPAANLVIEVSQTQEEEVGDGTTSAVILAGELLSVAEDLIEQGIHPSSIVAGYQEAVTTAKTALDELAIEIDPDDTETLEAIAATAMTGKGAERSKELLAELVVEAVTTAVREDGTVDRDAIDVRSFPGRSVEDSRFISGTLVDKKPPHPSMPTSFTDANVLVYEDDLELSELEIGAGATITDVEQADAFADRDREELESVVDRIVDSGADVVLVDGGIDDFAQQRFVDAGVLALRRVSDDHRRRVAGATGAARVGNLERLTSDDLGHAGRVEREMIRELTHKGNARAEQTTVFDDLPESEIGTILLRGGTEHVVDEIERAIEDSIGVVSAAIEDGSVLPGAGAPEAELALAVREAAGGIGGREQLAVEAFAEALEAGPRTLAENSGHDAIDALVELTASHDGGDRTAGLDPDTGSPFDALEAGVVEPLRVKRTALESAVDAASMILRIDDVVAAGELSTAGDDDGAGPGAGAGPMGM</sequence>
<dbReference type="PROSITE" id="PS00995">
    <property type="entry name" value="TCP1_3"/>
    <property type="match status" value="1"/>
</dbReference>
<dbReference type="Pfam" id="PF00118">
    <property type="entry name" value="Cpn60_TCP1"/>
    <property type="match status" value="1"/>
</dbReference>
<dbReference type="InterPro" id="IPR053374">
    <property type="entry name" value="TCP-1_chaperonin"/>
</dbReference>
<dbReference type="NCBIfam" id="NF041083">
    <property type="entry name" value="thermosome_beta"/>
    <property type="match status" value="1"/>
</dbReference>
<evidence type="ECO:0000313" key="9">
    <source>
        <dbReference type="Proteomes" id="UP001320972"/>
    </source>
</evidence>
<dbReference type="SUPFAM" id="SSF48592">
    <property type="entry name" value="GroEL equatorial domain-like"/>
    <property type="match status" value="1"/>
</dbReference>
<comment type="similarity">
    <text evidence="1 5">Belongs to the TCP-1 chaperonin family.</text>
</comment>
<protein>
    <submittedName>
        <fullName evidence="7">Thermosome subunit alpha</fullName>
    </submittedName>
</protein>
<feature type="region of interest" description="Disordered" evidence="6">
    <location>
        <begin position="535"/>
        <end position="554"/>
    </location>
</feature>
<evidence type="ECO:0000256" key="2">
    <source>
        <dbReference type="ARBA" id="ARBA00022741"/>
    </source>
</evidence>
<dbReference type="AlphaFoldDB" id="A0AAP2YYB9"/>
<keyword evidence="3 5" id="KW-0067">ATP-binding</keyword>
<dbReference type="InterPro" id="IPR002423">
    <property type="entry name" value="Cpn60/GroEL/TCP-1"/>
</dbReference>
<evidence type="ECO:0000256" key="6">
    <source>
        <dbReference type="SAM" id="MobiDB-lite"/>
    </source>
</evidence>
<evidence type="ECO:0000256" key="3">
    <source>
        <dbReference type="ARBA" id="ARBA00022840"/>
    </source>
</evidence>
<dbReference type="GO" id="GO:0051082">
    <property type="term" value="F:unfolded protein binding"/>
    <property type="evidence" value="ECO:0007669"/>
    <property type="project" value="InterPro"/>
</dbReference>
<dbReference type="PROSITE" id="PS00750">
    <property type="entry name" value="TCP1_1"/>
    <property type="match status" value="1"/>
</dbReference>
<comment type="caution">
    <text evidence="7">The sequence shown here is derived from an EMBL/GenBank/DDBJ whole genome shotgun (WGS) entry which is preliminary data.</text>
</comment>
<dbReference type="Gene3D" id="3.50.7.10">
    <property type="entry name" value="GroEL"/>
    <property type="match status" value="1"/>
</dbReference>
<dbReference type="PRINTS" id="PR00304">
    <property type="entry name" value="TCOMPLEXTCP1"/>
</dbReference>
<dbReference type="Proteomes" id="UP001321018">
    <property type="component" value="Unassembled WGS sequence"/>
</dbReference>
<keyword evidence="9" id="KW-1185">Reference proteome</keyword>
<dbReference type="GO" id="GO:0140662">
    <property type="term" value="F:ATP-dependent protein folding chaperone"/>
    <property type="evidence" value="ECO:0007669"/>
    <property type="project" value="InterPro"/>
</dbReference>
<evidence type="ECO:0000313" key="8">
    <source>
        <dbReference type="EMBL" id="MCU4972312.1"/>
    </source>
</evidence>
<evidence type="ECO:0000313" key="7">
    <source>
        <dbReference type="EMBL" id="MCU4741273.1"/>
    </source>
</evidence>
<dbReference type="InterPro" id="IPR027410">
    <property type="entry name" value="TCP-1-like_intermed_sf"/>
</dbReference>
<dbReference type="PANTHER" id="PTHR11353">
    <property type="entry name" value="CHAPERONIN"/>
    <property type="match status" value="1"/>
</dbReference>
<dbReference type="NCBIfam" id="NF041082">
    <property type="entry name" value="thermosome_alpha"/>
    <property type="match status" value="1"/>
</dbReference>
<dbReference type="InterPro" id="IPR002194">
    <property type="entry name" value="Chaperonin_TCP-1_CS"/>
</dbReference>
<organism evidence="7 10">
    <name type="scientific">Natronoglomus mannanivorans</name>
    <dbReference type="NCBI Taxonomy" id="2979990"/>
    <lineage>
        <taxon>Archaea</taxon>
        <taxon>Methanobacteriati</taxon>
        <taxon>Methanobacteriota</taxon>
        <taxon>Stenosarchaea group</taxon>
        <taxon>Halobacteria</taxon>
        <taxon>Halobacteriales</taxon>
        <taxon>Natrialbaceae</taxon>
        <taxon>Natronoglomus</taxon>
    </lineage>
</organism>
<dbReference type="Proteomes" id="UP001320972">
    <property type="component" value="Unassembled WGS sequence"/>
</dbReference>
<keyword evidence="2 5" id="KW-0547">Nucleotide-binding</keyword>
<dbReference type="InterPro" id="IPR027409">
    <property type="entry name" value="GroEL-like_apical_dom_sf"/>
</dbReference>